<evidence type="ECO:0000256" key="1">
    <source>
        <dbReference type="ARBA" id="ARBA00006739"/>
    </source>
</evidence>
<sequence length="285" mass="31952">MKTGAIIVLYNPDAKHLCSMLETLRASDIFTVVVDNSAFSHAEIFPSHVNYLHFPENVGIAAAQNAGIIALRDSGYDAAFVFDQDSHLTQQLLCGLIAQLQASIQENPKIAAIGPTVICGFNQTAQIPKLKYAHESGDLISVSQIIASGMLIFLAHVNVIGLKDESLFIDGVDHEWCWRARSKGFAILIAKNILMHHKQGDARHTYFGITFKRGAPIRLYYQVRNVLKLCRRNYVPIRWKVRNLLALPLRWVVNRFLFPDGPLRGKYTKLGFRDGIKNRSGKINV</sequence>
<name>A0ABT3P435_9ALTE</name>
<keyword evidence="2" id="KW-0328">Glycosyltransferase</keyword>
<evidence type="ECO:0000313" key="5">
    <source>
        <dbReference type="Proteomes" id="UP001142810"/>
    </source>
</evidence>
<evidence type="ECO:0000256" key="3">
    <source>
        <dbReference type="ARBA" id="ARBA00022679"/>
    </source>
</evidence>
<dbReference type="Proteomes" id="UP001142810">
    <property type="component" value="Unassembled WGS sequence"/>
</dbReference>
<gene>
    <name evidence="4" type="ORF">OPS25_03240</name>
</gene>
<reference evidence="4" key="1">
    <citation type="submission" date="2022-11" db="EMBL/GenBank/DDBJ databases">
        <title>Alteromonas sp. nov., isolated from sea water of the Qingdao.</title>
        <authorList>
            <person name="Wang Q."/>
        </authorList>
    </citation>
    <scope>NUCLEOTIDE SEQUENCE</scope>
    <source>
        <strain evidence="4">ASW11-7</strain>
    </source>
</reference>
<keyword evidence="5" id="KW-1185">Reference proteome</keyword>
<dbReference type="PANTHER" id="PTHR43179">
    <property type="entry name" value="RHAMNOSYLTRANSFERASE WBBL"/>
    <property type="match status" value="1"/>
</dbReference>
<evidence type="ECO:0000256" key="2">
    <source>
        <dbReference type="ARBA" id="ARBA00022676"/>
    </source>
</evidence>
<dbReference type="PANTHER" id="PTHR43179:SF12">
    <property type="entry name" value="GALACTOFURANOSYLTRANSFERASE GLFT2"/>
    <property type="match status" value="1"/>
</dbReference>
<keyword evidence="3" id="KW-0808">Transferase</keyword>
<dbReference type="Gene3D" id="3.90.550.10">
    <property type="entry name" value="Spore Coat Polysaccharide Biosynthesis Protein SpsA, Chain A"/>
    <property type="match status" value="1"/>
</dbReference>
<protein>
    <submittedName>
        <fullName evidence="4">Glycosyltransferase family 2 protein</fullName>
    </submittedName>
</protein>
<dbReference type="SUPFAM" id="SSF53448">
    <property type="entry name" value="Nucleotide-diphospho-sugar transferases"/>
    <property type="match status" value="1"/>
</dbReference>
<dbReference type="RefSeq" id="WP_265616226.1">
    <property type="nucleotide sequence ID" value="NZ_JAPFRD010000005.1"/>
</dbReference>
<evidence type="ECO:0000313" key="4">
    <source>
        <dbReference type="EMBL" id="MCW8107518.1"/>
    </source>
</evidence>
<comment type="similarity">
    <text evidence="1">Belongs to the glycosyltransferase 2 family.</text>
</comment>
<accession>A0ABT3P435</accession>
<dbReference type="CDD" id="cd02526">
    <property type="entry name" value="GT2_RfbF_like"/>
    <property type="match status" value="1"/>
</dbReference>
<dbReference type="EMBL" id="JAPFRD010000005">
    <property type="protein sequence ID" value="MCW8107518.1"/>
    <property type="molecule type" value="Genomic_DNA"/>
</dbReference>
<proteinExistence type="inferred from homology"/>
<dbReference type="InterPro" id="IPR029044">
    <property type="entry name" value="Nucleotide-diphossugar_trans"/>
</dbReference>
<organism evidence="4 5">
    <name type="scientific">Alteromonas aquimaris</name>
    <dbReference type="NCBI Taxonomy" id="2998417"/>
    <lineage>
        <taxon>Bacteria</taxon>
        <taxon>Pseudomonadati</taxon>
        <taxon>Pseudomonadota</taxon>
        <taxon>Gammaproteobacteria</taxon>
        <taxon>Alteromonadales</taxon>
        <taxon>Alteromonadaceae</taxon>
        <taxon>Alteromonas/Salinimonas group</taxon>
        <taxon>Alteromonas</taxon>
    </lineage>
</organism>
<comment type="caution">
    <text evidence="4">The sequence shown here is derived from an EMBL/GenBank/DDBJ whole genome shotgun (WGS) entry which is preliminary data.</text>
</comment>